<feature type="region of interest" description="Disordered" evidence="6">
    <location>
        <begin position="97"/>
        <end position="200"/>
    </location>
</feature>
<dbReference type="GO" id="GO:0033314">
    <property type="term" value="P:mitotic DNA replication checkpoint signaling"/>
    <property type="evidence" value="ECO:0007669"/>
    <property type="project" value="TreeGrafter"/>
</dbReference>
<keyword evidence="5" id="KW-0539">Nucleus</keyword>
<feature type="compositionally biased region" description="Acidic residues" evidence="6">
    <location>
        <begin position="336"/>
        <end position="355"/>
    </location>
</feature>
<evidence type="ECO:0000256" key="5">
    <source>
        <dbReference type="ARBA" id="ARBA00023242"/>
    </source>
</evidence>
<dbReference type="GO" id="GO:0003676">
    <property type="term" value="F:nucleic acid binding"/>
    <property type="evidence" value="ECO:0007669"/>
    <property type="project" value="InterPro"/>
</dbReference>
<accession>A0A8H4QDV7</accession>
<protein>
    <submittedName>
        <fullName evidence="7">Zinc finger protein</fullName>
    </submittedName>
</protein>
<feature type="compositionally biased region" description="Basic and acidic residues" evidence="6">
    <location>
        <begin position="284"/>
        <end position="301"/>
    </location>
</feature>
<name>A0A8H4QDV7_9HYPO</name>
<reference evidence="7 8" key="1">
    <citation type="journal article" date="2020" name="G3 (Bethesda)">
        <title>Genetic Underpinnings of Host Manipulation by Ophiocordyceps as Revealed by Comparative Transcriptomics.</title>
        <authorList>
            <person name="Will I."/>
            <person name="Das B."/>
            <person name="Trinh T."/>
            <person name="Brachmann A."/>
            <person name="Ohm R.A."/>
            <person name="de Bekker C."/>
        </authorList>
    </citation>
    <scope>NUCLEOTIDE SEQUENCE [LARGE SCALE GENOMIC DNA]</scope>
    <source>
        <strain evidence="7 8">EC05</strain>
    </source>
</reference>
<dbReference type="InterPro" id="IPR040050">
    <property type="entry name" value="ZNF830-like"/>
</dbReference>
<evidence type="ECO:0000256" key="6">
    <source>
        <dbReference type="SAM" id="MobiDB-lite"/>
    </source>
</evidence>
<dbReference type="GO" id="GO:0044773">
    <property type="term" value="P:mitotic DNA damage checkpoint signaling"/>
    <property type="evidence" value="ECO:0007669"/>
    <property type="project" value="TreeGrafter"/>
</dbReference>
<proteinExistence type="predicted"/>
<feature type="compositionally biased region" description="Polar residues" evidence="6">
    <location>
        <begin position="189"/>
        <end position="198"/>
    </location>
</feature>
<feature type="compositionally biased region" description="Basic and acidic residues" evidence="6">
    <location>
        <begin position="246"/>
        <end position="256"/>
    </location>
</feature>
<dbReference type="AlphaFoldDB" id="A0A8H4QDV7"/>
<feature type="region of interest" description="Disordered" evidence="6">
    <location>
        <begin position="284"/>
        <end position="363"/>
    </location>
</feature>
<evidence type="ECO:0000256" key="4">
    <source>
        <dbReference type="ARBA" id="ARBA00022833"/>
    </source>
</evidence>
<sequence>MADARSLLRQQRAARRIQHPHAAYSEAGKLLCTLCRQQVKAEGLWEKHLLSDGHKERLLLRVREGEEKDAVVVAAAPAPAPASTATANPTLKRRLDQSDALDDKQDDQDNHPAEDTLRRKRSKMDVVSPVDALRSSVASPPSLTRRHSTTPSQGVELQIPSRPATPSHRDTPSSTASGAAASRRRAGSNLTPTATPQVDESEWAAFEADVAPDAAQYDQDAVISAPVMTADESAAAAAAAAASENLKSEGKTKADADIEDERDEAARAMEDELQDMHELEERVKRLKDKRDALRKRSDSQAKDQSAPDGPTQEHGTGADDETLRRGDVVSQRNVTLEEEDDDDDDDDDDEDEDDWDGFRFHNS</sequence>
<evidence type="ECO:0000256" key="2">
    <source>
        <dbReference type="ARBA" id="ARBA00022723"/>
    </source>
</evidence>
<dbReference type="PANTHER" id="PTHR13278:SF0">
    <property type="entry name" value="ZINC FINGER PROTEIN 830"/>
    <property type="match status" value="1"/>
</dbReference>
<feature type="region of interest" description="Disordered" evidence="6">
    <location>
        <begin position="242"/>
        <end position="264"/>
    </location>
</feature>
<keyword evidence="2" id="KW-0479">Metal-binding</keyword>
<dbReference type="GO" id="GO:0005681">
    <property type="term" value="C:spliceosomal complex"/>
    <property type="evidence" value="ECO:0007669"/>
    <property type="project" value="InterPro"/>
</dbReference>
<dbReference type="GO" id="GO:0033260">
    <property type="term" value="P:nuclear DNA replication"/>
    <property type="evidence" value="ECO:0007669"/>
    <property type="project" value="TreeGrafter"/>
</dbReference>
<gene>
    <name evidence="7" type="ORF">GQ602_001333</name>
</gene>
<organism evidence="7 8">
    <name type="scientific">Ophiocordyceps camponoti-floridani</name>
    <dbReference type="NCBI Taxonomy" id="2030778"/>
    <lineage>
        <taxon>Eukaryota</taxon>
        <taxon>Fungi</taxon>
        <taxon>Dikarya</taxon>
        <taxon>Ascomycota</taxon>
        <taxon>Pezizomycotina</taxon>
        <taxon>Sordariomycetes</taxon>
        <taxon>Hypocreomycetidae</taxon>
        <taxon>Hypocreales</taxon>
        <taxon>Ophiocordycipitaceae</taxon>
        <taxon>Ophiocordyceps</taxon>
    </lineage>
</organism>
<evidence type="ECO:0000313" key="7">
    <source>
        <dbReference type="EMBL" id="KAF4595720.1"/>
    </source>
</evidence>
<keyword evidence="8" id="KW-1185">Reference proteome</keyword>
<evidence type="ECO:0000256" key="3">
    <source>
        <dbReference type="ARBA" id="ARBA00022771"/>
    </source>
</evidence>
<evidence type="ECO:0000256" key="1">
    <source>
        <dbReference type="ARBA" id="ARBA00004123"/>
    </source>
</evidence>
<dbReference type="GO" id="GO:0008270">
    <property type="term" value="F:zinc ion binding"/>
    <property type="evidence" value="ECO:0007669"/>
    <property type="project" value="UniProtKB-KW"/>
</dbReference>
<dbReference type="PANTHER" id="PTHR13278">
    <property type="entry name" value="ZINC FINGER PROTEIN 830"/>
    <property type="match status" value="1"/>
</dbReference>
<keyword evidence="4" id="KW-0862">Zinc</keyword>
<comment type="caution">
    <text evidence="7">The sequence shown here is derived from an EMBL/GenBank/DDBJ whole genome shotgun (WGS) entry which is preliminary data.</text>
</comment>
<keyword evidence="3" id="KW-0863">Zinc-finger</keyword>
<feature type="compositionally biased region" description="Basic and acidic residues" evidence="6">
    <location>
        <begin position="97"/>
        <end position="117"/>
    </location>
</feature>
<dbReference type="OrthoDB" id="77607at2759"/>
<comment type="subcellular location">
    <subcellularLocation>
        <location evidence="1">Nucleus</location>
    </subcellularLocation>
</comment>
<dbReference type="EMBL" id="JAACLJ010000001">
    <property type="protein sequence ID" value="KAF4595720.1"/>
    <property type="molecule type" value="Genomic_DNA"/>
</dbReference>
<evidence type="ECO:0000313" key="8">
    <source>
        <dbReference type="Proteomes" id="UP000562929"/>
    </source>
</evidence>
<dbReference type="Proteomes" id="UP000562929">
    <property type="component" value="Unassembled WGS sequence"/>
</dbReference>